<dbReference type="Gene3D" id="1.20.120.450">
    <property type="entry name" value="dinb family like domain"/>
    <property type="match status" value="1"/>
</dbReference>
<dbReference type="RefSeq" id="WP_014681761.1">
    <property type="nucleotide sequence ID" value="NC_017770.1"/>
</dbReference>
<evidence type="ECO:0000313" key="5">
    <source>
        <dbReference type="Proteomes" id="UP000007590"/>
    </source>
</evidence>
<dbReference type="KEGG" id="scn:Solca_3534"/>
<feature type="binding site" evidence="3">
    <location>
        <position position="48"/>
    </location>
    <ligand>
        <name>a divalent metal cation</name>
        <dbReference type="ChEBI" id="CHEBI:60240"/>
    </ligand>
</feature>
<dbReference type="GO" id="GO:0046872">
    <property type="term" value="F:metal ion binding"/>
    <property type="evidence" value="ECO:0007669"/>
    <property type="project" value="UniProtKB-KW"/>
</dbReference>
<evidence type="ECO:0000256" key="2">
    <source>
        <dbReference type="ARBA" id="ARBA00022723"/>
    </source>
</evidence>
<feature type="binding site" evidence="3">
    <location>
        <position position="131"/>
    </location>
    <ligand>
        <name>a divalent metal cation</name>
        <dbReference type="ChEBI" id="CHEBI:60240"/>
    </ligand>
</feature>
<dbReference type="SUPFAM" id="SSF109854">
    <property type="entry name" value="DinB/YfiT-like putative metalloenzymes"/>
    <property type="match status" value="1"/>
</dbReference>
<dbReference type="AlphaFoldDB" id="H8KSI7"/>
<reference evidence="4" key="1">
    <citation type="submission" date="2012-02" db="EMBL/GenBank/DDBJ databases">
        <title>The complete genome of Solitalea canadensis DSM 3403.</title>
        <authorList>
            <consortium name="US DOE Joint Genome Institute (JGI-PGF)"/>
            <person name="Lucas S."/>
            <person name="Copeland A."/>
            <person name="Lapidus A."/>
            <person name="Glavina del Rio T."/>
            <person name="Dalin E."/>
            <person name="Tice H."/>
            <person name="Bruce D."/>
            <person name="Goodwin L."/>
            <person name="Pitluck S."/>
            <person name="Peters L."/>
            <person name="Ovchinnikova G."/>
            <person name="Lu M."/>
            <person name="Kyrpides N."/>
            <person name="Mavromatis K."/>
            <person name="Ivanova N."/>
            <person name="Brettin T."/>
            <person name="Detter J.C."/>
            <person name="Han C."/>
            <person name="Larimer F."/>
            <person name="Land M."/>
            <person name="Hauser L."/>
            <person name="Markowitz V."/>
            <person name="Cheng J.-F."/>
            <person name="Hugenholtz P."/>
            <person name="Woyke T."/>
            <person name="Wu D."/>
            <person name="Spring S."/>
            <person name="Schroeder M."/>
            <person name="Kopitz M."/>
            <person name="Brambilla E."/>
            <person name="Klenk H.-P."/>
            <person name="Eisen J.A."/>
        </authorList>
    </citation>
    <scope>NUCLEOTIDE SEQUENCE</scope>
    <source>
        <strain evidence="4">DSM 3403</strain>
    </source>
</reference>
<dbReference type="OrthoDB" id="119432at2"/>
<accession>H8KSI7</accession>
<dbReference type="InterPro" id="IPR034660">
    <property type="entry name" value="DinB/YfiT-like"/>
</dbReference>
<dbReference type="Proteomes" id="UP000007590">
    <property type="component" value="Chromosome"/>
</dbReference>
<evidence type="ECO:0000313" key="4">
    <source>
        <dbReference type="EMBL" id="AFD08538.1"/>
    </source>
</evidence>
<protein>
    <recommendedName>
        <fullName evidence="6">DinB family protein</fullName>
    </recommendedName>
</protein>
<feature type="binding site" evidence="3">
    <location>
        <position position="127"/>
    </location>
    <ligand>
        <name>a divalent metal cation</name>
        <dbReference type="ChEBI" id="CHEBI:60240"/>
    </ligand>
</feature>
<dbReference type="EMBL" id="CP003349">
    <property type="protein sequence ID" value="AFD08538.1"/>
    <property type="molecule type" value="Genomic_DNA"/>
</dbReference>
<dbReference type="HOGENOM" id="CLU_1746178_0_0_10"/>
<keyword evidence="5" id="KW-1185">Reference proteome</keyword>
<comment type="similarity">
    <text evidence="1">Belongs to the DinB family.</text>
</comment>
<evidence type="ECO:0000256" key="1">
    <source>
        <dbReference type="ARBA" id="ARBA00008635"/>
    </source>
</evidence>
<evidence type="ECO:0000256" key="3">
    <source>
        <dbReference type="PIRSR" id="PIRSR607837-1"/>
    </source>
</evidence>
<gene>
    <name evidence="4" type="ordered locus">Solca_3534</name>
</gene>
<dbReference type="STRING" id="929556.Solca_3534"/>
<keyword evidence="2 3" id="KW-0479">Metal-binding</keyword>
<dbReference type="InterPro" id="IPR007837">
    <property type="entry name" value="DinB"/>
</dbReference>
<name>H8KSI7_SOLCM</name>
<dbReference type="Pfam" id="PF05163">
    <property type="entry name" value="DinB"/>
    <property type="match status" value="1"/>
</dbReference>
<proteinExistence type="inferred from homology"/>
<evidence type="ECO:0008006" key="6">
    <source>
        <dbReference type="Google" id="ProtNLM"/>
    </source>
</evidence>
<organism evidence="4 5">
    <name type="scientific">Solitalea canadensis (strain ATCC 29591 / DSM 3403 / JCM 21819 / LMG 8368 / NBRC 15130 / NCIMB 12057 / USAM 9D)</name>
    <name type="common">Flexibacter canadensis</name>
    <dbReference type="NCBI Taxonomy" id="929556"/>
    <lineage>
        <taxon>Bacteria</taxon>
        <taxon>Pseudomonadati</taxon>
        <taxon>Bacteroidota</taxon>
        <taxon>Sphingobacteriia</taxon>
        <taxon>Sphingobacteriales</taxon>
        <taxon>Sphingobacteriaceae</taxon>
        <taxon>Solitalea</taxon>
    </lineage>
</organism>
<dbReference type="eggNOG" id="COG2318">
    <property type="taxonomic scope" value="Bacteria"/>
</dbReference>
<sequence>MYRTIEDFTTDWKYEMQATETLLRQLTDKSLNQKIYDEGRTMAQLVWHITASISEMLNRAGLEATEIDGDADAPTSADELRIAYSNASDEALEQVSSKWLNSDLETPVDMYGEPWKRGKVLSVLILHQTHHRGQLTVLMRQAGLIVTGVYGPAKEEWSSYGMSAAK</sequence>